<evidence type="ECO:0000256" key="2">
    <source>
        <dbReference type="ARBA" id="ARBA00022763"/>
    </source>
</evidence>
<evidence type="ECO:0000256" key="1">
    <source>
        <dbReference type="ARBA" id="ARBA00008060"/>
    </source>
</evidence>
<dbReference type="GeneID" id="19195353"/>
<feature type="region of interest" description="Disordered" evidence="4">
    <location>
        <begin position="1"/>
        <end position="55"/>
    </location>
</feature>
<evidence type="ECO:0000256" key="3">
    <source>
        <dbReference type="ARBA" id="ARBA00023204"/>
    </source>
</evidence>
<comment type="caution">
    <text evidence="5">The sequence shown here is derived from an EMBL/GenBank/DDBJ whole genome shotgun (WGS) entry which is preliminary data.</text>
</comment>
<dbReference type="Gene3D" id="1.20.5.170">
    <property type="match status" value="1"/>
</dbReference>
<evidence type="ECO:0000256" key="4">
    <source>
        <dbReference type="SAM" id="MobiDB-lite"/>
    </source>
</evidence>
<evidence type="ECO:0000313" key="5">
    <source>
        <dbReference type="EMBL" id="EXJ66046.1"/>
    </source>
</evidence>
<dbReference type="AlphaFoldDB" id="W9WN31"/>
<dbReference type="Proteomes" id="UP000019471">
    <property type="component" value="Unassembled WGS sequence"/>
</dbReference>
<dbReference type="GO" id="GO:0032798">
    <property type="term" value="C:Swi5-Sfr1 complex"/>
    <property type="evidence" value="ECO:0007669"/>
    <property type="project" value="TreeGrafter"/>
</dbReference>
<dbReference type="GO" id="GO:0000709">
    <property type="term" value="P:meiotic joint molecule formation"/>
    <property type="evidence" value="ECO:0007669"/>
    <property type="project" value="TreeGrafter"/>
</dbReference>
<dbReference type="PANTHER" id="PTHR28529:SF2">
    <property type="entry name" value="DNA REPAIR PROTEIN SWI5 HOMOLOG"/>
    <property type="match status" value="1"/>
</dbReference>
<feature type="compositionally biased region" description="Polar residues" evidence="4">
    <location>
        <begin position="25"/>
        <end position="52"/>
    </location>
</feature>
<keyword evidence="2" id="KW-0227">DNA damage</keyword>
<sequence length="191" mass="20366">MEDSAALESQSPVPQLLDSTHDRSQSSQPPKAGVQSTSKDPTSPLQSNQSPNHALGARQPKLLASIETLKSNISTTEAQLSTKLREITQLNSFPGSNSNNSTEPAVCSSQQGSAQVTAPGQQGSSLTGSISGDTEKEALSHAQSIINRHISLLKSYNEIKDIAMGMLGLIAEKEGRRLKDVMDERGVDERD</sequence>
<keyword evidence="3" id="KW-0234">DNA repair</keyword>
<evidence type="ECO:0000313" key="6">
    <source>
        <dbReference type="Proteomes" id="UP000019471"/>
    </source>
</evidence>
<dbReference type="STRING" id="1182543.W9WN31"/>
<gene>
    <name evidence="5" type="ORF">A1O5_10660</name>
</gene>
<dbReference type="Pfam" id="PF07061">
    <property type="entry name" value="Swi5"/>
    <property type="match status" value="1"/>
</dbReference>
<dbReference type="EMBL" id="AMGX01000021">
    <property type="protein sequence ID" value="EXJ66046.1"/>
    <property type="molecule type" value="Genomic_DNA"/>
</dbReference>
<reference evidence="5 6" key="1">
    <citation type="submission" date="2013-03" db="EMBL/GenBank/DDBJ databases">
        <title>The Genome Sequence of Cladophialophora psammophila CBS 110553.</title>
        <authorList>
            <consortium name="The Broad Institute Genomics Platform"/>
            <person name="Cuomo C."/>
            <person name="de Hoog S."/>
            <person name="Gorbushina A."/>
            <person name="Walker B."/>
            <person name="Young S.K."/>
            <person name="Zeng Q."/>
            <person name="Gargeya S."/>
            <person name="Fitzgerald M."/>
            <person name="Haas B."/>
            <person name="Abouelleil A."/>
            <person name="Allen A.W."/>
            <person name="Alvarado L."/>
            <person name="Arachchi H.M."/>
            <person name="Berlin A.M."/>
            <person name="Chapman S.B."/>
            <person name="Gainer-Dewar J."/>
            <person name="Goldberg J."/>
            <person name="Griggs A."/>
            <person name="Gujja S."/>
            <person name="Hansen M."/>
            <person name="Howarth C."/>
            <person name="Imamovic A."/>
            <person name="Ireland A."/>
            <person name="Larimer J."/>
            <person name="McCowan C."/>
            <person name="Murphy C."/>
            <person name="Pearson M."/>
            <person name="Poon T.W."/>
            <person name="Priest M."/>
            <person name="Roberts A."/>
            <person name="Saif S."/>
            <person name="Shea T."/>
            <person name="Sisk P."/>
            <person name="Sykes S."/>
            <person name="Wortman J."/>
            <person name="Nusbaum C."/>
            <person name="Birren B."/>
        </authorList>
    </citation>
    <scope>NUCLEOTIDE SEQUENCE [LARGE SCALE GENOMIC DNA]</scope>
    <source>
        <strain evidence="5 6">CBS 110553</strain>
    </source>
</reference>
<evidence type="ECO:0008006" key="7">
    <source>
        <dbReference type="Google" id="ProtNLM"/>
    </source>
</evidence>
<comment type="similarity">
    <text evidence="1">Belongs to the SWI5/SAE3 family.</text>
</comment>
<keyword evidence="6" id="KW-1185">Reference proteome</keyword>
<feature type="compositionally biased region" description="Polar residues" evidence="4">
    <location>
        <begin position="91"/>
        <end position="132"/>
    </location>
</feature>
<protein>
    <recommendedName>
        <fullName evidence="7">DNA repair protein Swi5/Sae3</fullName>
    </recommendedName>
</protein>
<dbReference type="OrthoDB" id="255837at2759"/>
<dbReference type="HOGENOM" id="CLU_108102_0_0_1"/>
<dbReference type="PANTHER" id="PTHR28529">
    <property type="entry name" value="DNA REPAIR PROTEIN SWI5 HOMOLOG"/>
    <property type="match status" value="1"/>
</dbReference>
<feature type="region of interest" description="Disordered" evidence="4">
    <location>
        <begin position="91"/>
        <end position="135"/>
    </location>
</feature>
<dbReference type="InterPro" id="IPR010760">
    <property type="entry name" value="DNA-repair_Swi5"/>
</dbReference>
<dbReference type="eggNOG" id="ENOG502SBQH">
    <property type="taxonomic scope" value="Eukaryota"/>
</dbReference>
<dbReference type="RefSeq" id="XP_007749426.1">
    <property type="nucleotide sequence ID" value="XM_007751236.1"/>
</dbReference>
<accession>W9WN31</accession>
<organism evidence="5 6">
    <name type="scientific">Cladophialophora psammophila CBS 110553</name>
    <dbReference type="NCBI Taxonomy" id="1182543"/>
    <lineage>
        <taxon>Eukaryota</taxon>
        <taxon>Fungi</taxon>
        <taxon>Dikarya</taxon>
        <taxon>Ascomycota</taxon>
        <taxon>Pezizomycotina</taxon>
        <taxon>Eurotiomycetes</taxon>
        <taxon>Chaetothyriomycetidae</taxon>
        <taxon>Chaetothyriales</taxon>
        <taxon>Herpotrichiellaceae</taxon>
        <taxon>Cladophialophora</taxon>
    </lineage>
</organism>
<name>W9WN31_9EURO</name>
<proteinExistence type="inferred from homology"/>
<dbReference type="GO" id="GO:0034974">
    <property type="term" value="C:Swi5-Swi2 complex"/>
    <property type="evidence" value="ECO:0007669"/>
    <property type="project" value="TreeGrafter"/>
</dbReference>
<dbReference type="GO" id="GO:0010772">
    <property type="term" value="P:meiotic DNA recombinase assembly involved in reciprocal meiotic recombination"/>
    <property type="evidence" value="ECO:0007669"/>
    <property type="project" value="TreeGrafter"/>
</dbReference>